<evidence type="ECO:0000313" key="2">
    <source>
        <dbReference type="Proteomes" id="UP001279734"/>
    </source>
</evidence>
<name>A0AAD3XPC5_NEPGR</name>
<protein>
    <submittedName>
        <fullName evidence="1">Uncharacterized protein</fullName>
    </submittedName>
</protein>
<organism evidence="1 2">
    <name type="scientific">Nepenthes gracilis</name>
    <name type="common">Slender pitcher plant</name>
    <dbReference type="NCBI Taxonomy" id="150966"/>
    <lineage>
        <taxon>Eukaryota</taxon>
        <taxon>Viridiplantae</taxon>
        <taxon>Streptophyta</taxon>
        <taxon>Embryophyta</taxon>
        <taxon>Tracheophyta</taxon>
        <taxon>Spermatophyta</taxon>
        <taxon>Magnoliopsida</taxon>
        <taxon>eudicotyledons</taxon>
        <taxon>Gunneridae</taxon>
        <taxon>Pentapetalae</taxon>
        <taxon>Caryophyllales</taxon>
        <taxon>Nepenthaceae</taxon>
        <taxon>Nepenthes</taxon>
    </lineage>
</organism>
<comment type="caution">
    <text evidence="1">The sequence shown here is derived from an EMBL/GenBank/DDBJ whole genome shotgun (WGS) entry which is preliminary data.</text>
</comment>
<dbReference type="AlphaFoldDB" id="A0AAD3XPC5"/>
<keyword evidence="2" id="KW-1185">Reference proteome</keyword>
<dbReference type="Proteomes" id="UP001279734">
    <property type="component" value="Unassembled WGS sequence"/>
</dbReference>
<proteinExistence type="predicted"/>
<accession>A0AAD3XPC5</accession>
<dbReference type="EMBL" id="BSYO01000011">
    <property type="protein sequence ID" value="GMH12028.1"/>
    <property type="molecule type" value="Genomic_DNA"/>
</dbReference>
<reference evidence="1" key="1">
    <citation type="submission" date="2023-05" db="EMBL/GenBank/DDBJ databases">
        <title>Nepenthes gracilis genome sequencing.</title>
        <authorList>
            <person name="Fukushima K."/>
        </authorList>
    </citation>
    <scope>NUCLEOTIDE SEQUENCE</scope>
    <source>
        <strain evidence="1">SING2019-196</strain>
    </source>
</reference>
<sequence length="72" mass="7806">MQREGDLGEERGEFGGGQRLIDGWWKVLPEIVCGVRQLSVVARSGGGEALPSSLSSILTALLFYFLPHSHHG</sequence>
<gene>
    <name evidence="1" type="ORF">Nepgr_013869</name>
</gene>
<evidence type="ECO:0000313" key="1">
    <source>
        <dbReference type="EMBL" id="GMH12028.1"/>
    </source>
</evidence>